<dbReference type="GO" id="GO:0036157">
    <property type="term" value="C:outer dynein arm"/>
    <property type="evidence" value="ECO:0007669"/>
    <property type="project" value="InterPro"/>
</dbReference>
<evidence type="ECO:0000259" key="2">
    <source>
        <dbReference type="Pfam" id="PF15867"/>
    </source>
</evidence>
<evidence type="ECO:0000313" key="3">
    <source>
        <dbReference type="Ensembl" id="ENSJHYP00000006640.1"/>
    </source>
</evidence>
<sequence length="314" mass="34282">RPRSRSRSLVPLSPTCPGSAPAAALAGAAAAEGPRAALSACRDRASRARRQRRARCRSAGWVRDRIGTGSRASRGERGSAGRRGRLCRARPGQLRGPCAVPALRRRERRCRDRARGPGARLFVTVRAVAIERAAVCQGRSDRGEDPNCHPRVRPCAVTVRGTRRDCRDKIGPAWQRCCDISLSSKPSRAGLSLCPRGPGTEPGMEPGMDPAGAFPVLERELRAALAEDERRQREGEAKLRALRQGVPDYDQFREIVLASHLKPLEKKDRLGQRRNVLWNPCAAPAQTAPAHAVDIPQVRERPQQLGIPQESPGC</sequence>
<dbReference type="InterPro" id="IPR042422">
    <property type="entry name" value="CC103"/>
</dbReference>
<evidence type="ECO:0000256" key="1">
    <source>
        <dbReference type="SAM" id="MobiDB-lite"/>
    </source>
</evidence>
<dbReference type="InterPro" id="IPR031733">
    <property type="entry name" value="Dynein_attach_N"/>
</dbReference>
<dbReference type="PANTHER" id="PTHR28572:SF1">
    <property type="entry name" value="COILED-COIL DOMAIN-CONTAINING PROTEIN 103"/>
    <property type="match status" value="1"/>
</dbReference>
<dbReference type="GO" id="GO:0007368">
    <property type="term" value="P:determination of left/right symmetry"/>
    <property type="evidence" value="ECO:0007669"/>
    <property type="project" value="TreeGrafter"/>
</dbReference>
<dbReference type="GO" id="GO:0036159">
    <property type="term" value="P:inner dynein arm assembly"/>
    <property type="evidence" value="ECO:0007669"/>
    <property type="project" value="TreeGrafter"/>
</dbReference>
<dbReference type="Pfam" id="PF15867">
    <property type="entry name" value="Dynein_attach_N"/>
    <property type="match status" value="1"/>
</dbReference>
<name>A0A8C5ISU2_JUNHY</name>
<keyword evidence="4" id="KW-1185">Reference proteome</keyword>
<dbReference type="Ensembl" id="ENSJHYT00000008097.1">
    <property type="protein sequence ID" value="ENSJHYP00000006640.1"/>
    <property type="gene ID" value="ENSJHYG00000005316.1"/>
</dbReference>
<evidence type="ECO:0000313" key="4">
    <source>
        <dbReference type="Proteomes" id="UP000694408"/>
    </source>
</evidence>
<dbReference type="Proteomes" id="UP000694408">
    <property type="component" value="Unplaced"/>
</dbReference>
<reference evidence="3" key="1">
    <citation type="submission" date="2025-08" db="UniProtKB">
        <authorList>
            <consortium name="Ensembl"/>
        </authorList>
    </citation>
    <scope>IDENTIFICATION</scope>
</reference>
<protein>
    <recommendedName>
        <fullName evidence="2">Dynein attachment factor N-terminal domain-containing protein</fullName>
    </recommendedName>
</protein>
<proteinExistence type="predicted"/>
<feature type="compositionally biased region" description="Low complexity" evidence="1">
    <location>
        <begin position="7"/>
        <end position="21"/>
    </location>
</feature>
<dbReference type="GO" id="GO:0003351">
    <property type="term" value="P:epithelial cilium movement involved in extracellular fluid movement"/>
    <property type="evidence" value="ECO:0007669"/>
    <property type="project" value="TreeGrafter"/>
</dbReference>
<accession>A0A8C5ISU2</accession>
<dbReference type="GO" id="GO:0005576">
    <property type="term" value="C:extracellular region"/>
    <property type="evidence" value="ECO:0007669"/>
    <property type="project" value="GOC"/>
</dbReference>
<organism evidence="3 4">
    <name type="scientific">Junco hyemalis</name>
    <name type="common">Dark-eyed junco</name>
    <dbReference type="NCBI Taxonomy" id="40217"/>
    <lineage>
        <taxon>Eukaryota</taxon>
        <taxon>Metazoa</taxon>
        <taxon>Chordata</taxon>
        <taxon>Craniata</taxon>
        <taxon>Vertebrata</taxon>
        <taxon>Euteleostomi</taxon>
        <taxon>Archelosauria</taxon>
        <taxon>Archosauria</taxon>
        <taxon>Dinosauria</taxon>
        <taxon>Saurischia</taxon>
        <taxon>Theropoda</taxon>
        <taxon>Coelurosauria</taxon>
        <taxon>Aves</taxon>
        <taxon>Neognathae</taxon>
        <taxon>Neoaves</taxon>
        <taxon>Telluraves</taxon>
        <taxon>Australaves</taxon>
        <taxon>Passeriformes</taxon>
        <taxon>Passerellidae</taxon>
        <taxon>Junco</taxon>
    </lineage>
</organism>
<dbReference type="AlphaFoldDB" id="A0A8C5ISU2"/>
<dbReference type="PANTHER" id="PTHR28572">
    <property type="entry name" value="COILED-COIL DOMAIN-CONTAINING PROTEIN 103"/>
    <property type="match status" value="1"/>
</dbReference>
<reference evidence="3" key="2">
    <citation type="submission" date="2025-09" db="UniProtKB">
        <authorList>
            <consortium name="Ensembl"/>
        </authorList>
    </citation>
    <scope>IDENTIFICATION</scope>
</reference>
<feature type="domain" description="Dynein attachment factor N-terminal" evidence="2">
    <location>
        <begin position="216"/>
        <end position="279"/>
    </location>
</feature>
<feature type="region of interest" description="Disordered" evidence="1">
    <location>
        <begin position="1"/>
        <end position="21"/>
    </location>
</feature>